<dbReference type="GO" id="GO:0043596">
    <property type="term" value="C:nuclear replication fork"/>
    <property type="evidence" value="ECO:0007669"/>
    <property type="project" value="UniProtKB-ARBA"/>
</dbReference>
<dbReference type="InterPro" id="IPR033762">
    <property type="entry name" value="MCM_OB"/>
</dbReference>
<dbReference type="AlphaFoldDB" id="A0A8H7QUB0"/>
<dbReference type="GO" id="GO:0005524">
    <property type="term" value="F:ATP binding"/>
    <property type="evidence" value="ECO:0007669"/>
    <property type="project" value="UniProtKB-UniRule"/>
</dbReference>
<evidence type="ECO:0000313" key="15">
    <source>
        <dbReference type="Proteomes" id="UP000650833"/>
    </source>
</evidence>
<name>A0A8H7QUB0_9FUNG</name>
<dbReference type="GO" id="GO:0005656">
    <property type="term" value="C:nuclear pre-replicative complex"/>
    <property type="evidence" value="ECO:0007669"/>
    <property type="project" value="UniProtKB-ARBA"/>
</dbReference>
<dbReference type="InterPro" id="IPR018525">
    <property type="entry name" value="MCM_CS"/>
</dbReference>
<evidence type="ECO:0000256" key="4">
    <source>
        <dbReference type="ARBA" id="ARBA00022741"/>
    </source>
</evidence>
<evidence type="ECO:0000256" key="3">
    <source>
        <dbReference type="ARBA" id="ARBA00022705"/>
    </source>
</evidence>
<dbReference type="PRINTS" id="PR01660">
    <property type="entry name" value="MCMPROTEIN4"/>
</dbReference>
<dbReference type="SUPFAM" id="SSF50249">
    <property type="entry name" value="Nucleic acid-binding proteins"/>
    <property type="match status" value="1"/>
</dbReference>
<evidence type="ECO:0000256" key="1">
    <source>
        <dbReference type="ARBA" id="ARBA00004123"/>
    </source>
</evidence>
<dbReference type="EC" id="3.6.4.12" evidence="11"/>
<dbReference type="Pfam" id="PF14551">
    <property type="entry name" value="MCM_N"/>
    <property type="match status" value="1"/>
</dbReference>
<comment type="subcellular location">
    <subcellularLocation>
        <location evidence="1">Nucleus</location>
    </subcellularLocation>
</comment>
<dbReference type="InterPro" id="IPR036388">
    <property type="entry name" value="WH-like_DNA-bd_sf"/>
</dbReference>
<dbReference type="InterPro" id="IPR001208">
    <property type="entry name" value="MCM_dom"/>
</dbReference>
<keyword evidence="3 11" id="KW-0235">DNA replication</keyword>
<dbReference type="CDD" id="cd17755">
    <property type="entry name" value="MCM4"/>
    <property type="match status" value="1"/>
</dbReference>
<dbReference type="Pfam" id="PF00493">
    <property type="entry name" value="MCM"/>
    <property type="match status" value="1"/>
</dbReference>
<evidence type="ECO:0000259" key="13">
    <source>
        <dbReference type="PROSITE" id="PS50051"/>
    </source>
</evidence>
<dbReference type="GO" id="GO:0006279">
    <property type="term" value="P:premeiotic DNA replication"/>
    <property type="evidence" value="ECO:0007669"/>
    <property type="project" value="UniProtKB-ARBA"/>
</dbReference>
<dbReference type="SUPFAM" id="SSF52540">
    <property type="entry name" value="P-loop containing nucleoside triphosphate hydrolases"/>
    <property type="match status" value="1"/>
</dbReference>
<evidence type="ECO:0000313" key="14">
    <source>
        <dbReference type="EMBL" id="KAG2198851.1"/>
    </source>
</evidence>
<gene>
    <name evidence="14" type="ORF">INT46_007353</name>
</gene>
<dbReference type="InterPro" id="IPR027925">
    <property type="entry name" value="MCM_N"/>
</dbReference>
<comment type="similarity">
    <text evidence="2 10">Belongs to the MCM family.</text>
</comment>
<dbReference type="PANTHER" id="PTHR11630:SF66">
    <property type="entry name" value="DNA REPLICATION LICENSING FACTOR MCM4"/>
    <property type="match status" value="1"/>
</dbReference>
<dbReference type="InterPro" id="IPR041562">
    <property type="entry name" value="MCM_lid"/>
</dbReference>
<dbReference type="GO" id="GO:0000727">
    <property type="term" value="P:double-strand break repair via break-induced replication"/>
    <property type="evidence" value="ECO:0007669"/>
    <property type="project" value="TreeGrafter"/>
</dbReference>
<protein>
    <recommendedName>
        <fullName evidence="11">DNA replication licensing factor MCM4</fullName>
        <ecNumber evidence="11">3.6.4.12</ecNumber>
    </recommendedName>
</protein>
<keyword evidence="7 10" id="KW-0067">ATP-binding</keyword>
<keyword evidence="9 11" id="KW-0539">Nucleus</keyword>
<evidence type="ECO:0000256" key="7">
    <source>
        <dbReference type="ARBA" id="ARBA00022840"/>
    </source>
</evidence>
<dbReference type="FunFam" id="2.20.28.10:FF:000003">
    <property type="entry name" value="DNA helicase"/>
    <property type="match status" value="1"/>
</dbReference>
<dbReference type="Gene3D" id="1.10.10.10">
    <property type="entry name" value="Winged helix-like DNA-binding domain superfamily/Winged helix DNA-binding domain"/>
    <property type="match status" value="1"/>
</dbReference>
<comment type="function">
    <text evidence="11">Acts as component of the MCM2-7 complex (MCM complex) which is the replicative helicase essential for 'once per cell cycle' DNA replication initiation and elongation in eukaryotic cells. The active ATPase sites in the MCM2-7 ring are formed through the interaction surfaces of two neighboring subunits such that a critical structure of a conserved arginine finger motif is provided in trans relative to the ATP-binding site of the Walker A box of the adjacent subunit. The six ATPase active sites, however, are likely to contribute differentially to the complex helicase activity.</text>
</comment>
<evidence type="ECO:0000256" key="10">
    <source>
        <dbReference type="RuleBase" id="RU004070"/>
    </source>
</evidence>
<dbReference type="GO" id="GO:0042555">
    <property type="term" value="C:MCM complex"/>
    <property type="evidence" value="ECO:0007669"/>
    <property type="project" value="UniProtKB-UniRule"/>
</dbReference>
<dbReference type="GO" id="GO:0016787">
    <property type="term" value="F:hydrolase activity"/>
    <property type="evidence" value="ECO:0007669"/>
    <property type="project" value="UniProtKB-KW"/>
</dbReference>
<dbReference type="Gene3D" id="2.40.50.140">
    <property type="entry name" value="Nucleic acid-binding proteins"/>
    <property type="match status" value="1"/>
</dbReference>
<sequence length="873" mass="98199">MSSHNQIPSDNIPDTPGRYYGRRTDMLSSQIEPSSPGFYARTPGSPSRMRNRRSELSSTLLGDDIGATSPLAYPSTPLRSGYDSPRTPRTNTTFVRTPYAPQTPGARPLSSLQNMDTQESDPSLSVRLIWGTTVNIHEAMTSFRNFLNNFTLAHRKRKDFELVTDDDQRPFYPLLLTHIYDTNATNVNLDCRNLRAYSETHKLYNQLVKYPQEIIPLMDHTITEFYMGLFPNTDFGRLQLKIRPFNLSDSVNMRELDPQNVDQLITIKGLMIRASPIIPDMKEAFFRCLICDYTVTVNVDRGRILEPTRCGRESCDSENSMTLVHNRCLFSDKQVARIQETPDVVPDGQTPQTVTMCMYDDLVDVGKPGDRLEVTGIFRGVPVRVNPKQRTIRSLFRTYLDVVHIKRTDKKRMQMDKNFRSEFGPEAYEESDEIQVVSNNDEQEIIALSQRSNLYETLARSLAPSIYELDDVKKGILLQLFGGTHKTFKKSGAPHFRGDINVLLVGDPGTSKSQILQYVHKIAPRGVYTSGKGSSAVGLTAYITRDPDSRQLVLESGALVLSDGGICCIDEFDKMSDSTRSVLHEVMEQQTISVAKAGIITTLNARTSICASANPIGSRWNKSLSVPANLDLPPPLLSRFDLLYLILDRVDEDSDRRLAKHLVALYMEDNPLTGGNDIITVELLTKYISYAREKVQPVLSEEAGSKLVDCYVELRKQGQDRGGSEKRVTATTRQLESMIRMAEAHARMRMSNTVDVLDVTEASRLLREAIKEYATDPKTGRIDMDLILSGTASHERNLQNSIKEALLSKLSSYSNGRVDFAKLFKDFNEQSQVPVDNRTFEEVLKSLQDQNVINISGEGRKRVIRILTASADA</sequence>
<comment type="subunit">
    <text evidence="11">Component of the MCM2-7 complex.</text>
</comment>
<dbReference type="OrthoDB" id="10251574at2759"/>
<evidence type="ECO:0000256" key="5">
    <source>
        <dbReference type="ARBA" id="ARBA00022801"/>
    </source>
</evidence>
<dbReference type="PROSITE" id="PS00847">
    <property type="entry name" value="MCM_1"/>
    <property type="match status" value="1"/>
</dbReference>
<feature type="region of interest" description="Disordered" evidence="12">
    <location>
        <begin position="1"/>
        <end position="118"/>
    </location>
</feature>
<keyword evidence="15" id="KW-1185">Reference proteome</keyword>
<dbReference type="GO" id="GO:0006271">
    <property type="term" value="P:DNA strand elongation involved in DNA replication"/>
    <property type="evidence" value="ECO:0007669"/>
    <property type="project" value="TreeGrafter"/>
</dbReference>
<comment type="catalytic activity">
    <reaction evidence="11">
        <text>ATP + H2O = ADP + phosphate + H(+)</text>
        <dbReference type="Rhea" id="RHEA:13065"/>
        <dbReference type="ChEBI" id="CHEBI:15377"/>
        <dbReference type="ChEBI" id="CHEBI:15378"/>
        <dbReference type="ChEBI" id="CHEBI:30616"/>
        <dbReference type="ChEBI" id="CHEBI:43474"/>
        <dbReference type="ChEBI" id="CHEBI:456216"/>
        <dbReference type="EC" id="3.6.4.12"/>
    </reaction>
</comment>
<keyword evidence="6 11" id="KW-0347">Helicase</keyword>
<evidence type="ECO:0000256" key="6">
    <source>
        <dbReference type="ARBA" id="ARBA00022806"/>
    </source>
</evidence>
<organism evidence="14 15">
    <name type="scientific">Mucor plumbeus</name>
    <dbReference type="NCBI Taxonomy" id="97098"/>
    <lineage>
        <taxon>Eukaryota</taxon>
        <taxon>Fungi</taxon>
        <taxon>Fungi incertae sedis</taxon>
        <taxon>Mucoromycota</taxon>
        <taxon>Mucoromycotina</taxon>
        <taxon>Mucoromycetes</taxon>
        <taxon>Mucorales</taxon>
        <taxon>Mucorineae</taxon>
        <taxon>Mucoraceae</taxon>
        <taxon>Mucor</taxon>
    </lineage>
</organism>
<keyword evidence="4 10" id="KW-0547">Nucleotide-binding</keyword>
<proteinExistence type="inferred from homology"/>
<accession>A0A8H7QUB0</accession>
<evidence type="ECO:0000256" key="9">
    <source>
        <dbReference type="ARBA" id="ARBA00023242"/>
    </source>
</evidence>
<keyword evidence="5 11" id="KW-0378">Hydrolase</keyword>
<dbReference type="InterPro" id="IPR008047">
    <property type="entry name" value="MCM_4"/>
</dbReference>
<dbReference type="InterPro" id="IPR031327">
    <property type="entry name" value="MCM"/>
</dbReference>
<reference evidence="14" key="1">
    <citation type="submission" date="2020-12" db="EMBL/GenBank/DDBJ databases">
        <title>Metabolic potential, ecology and presence of endohyphal bacteria is reflected in genomic diversity of Mucoromycotina.</title>
        <authorList>
            <person name="Muszewska A."/>
            <person name="Okrasinska A."/>
            <person name="Steczkiewicz K."/>
            <person name="Drgas O."/>
            <person name="Orlowska M."/>
            <person name="Perlinska-Lenart U."/>
            <person name="Aleksandrzak-Piekarczyk T."/>
            <person name="Szatraj K."/>
            <person name="Zielenkiewicz U."/>
            <person name="Pilsyk S."/>
            <person name="Malc E."/>
            <person name="Mieczkowski P."/>
            <person name="Kruszewska J.S."/>
            <person name="Biernat P."/>
            <person name="Pawlowska J."/>
        </authorList>
    </citation>
    <scope>NUCLEOTIDE SEQUENCE</scope>
    <source>
        <strain evidence="14">CBS 226.32</strain>
    </source>
</reference>
<dbReference type="GO" id="GO:0003697">
    <property type="term" value="F:single-stranded DNA binding"/>
    <property type="evidence" value="ECO:0007669"/>
    <property type="project" value="TreeGrafter"/>
</dbReference>
<comment type="caution">
    <text evidence="14">The sequence shown here is derived from an EMBL/GenBank/DDBJ whole genome shotgun (WGS) entry which is preliminary data.</text>
</comment>
<evidence type="ECO:0000256" key="11">
    <source>
        <dbReference type="RuleBase" id="RU368062"/>
    </source>
</evidence>
<dbReference type="InterPro" id="IPR012340">
    <property type="entry name" value="NA-bd_OB-fold"/>
</dbReference>
<dbReference type="Pfam" id="PF17207">
    <property type="entry name" value="MCM_OB"/>
    <property type="match status" value="1"/>
</dbReference>
<dbReference type="Gene3D" id="3.30.1640.10">
    <property type="entry name" value="mini-chromosome maintenance (MCM) complex, chain A, domain 1"/>
    <property type="match status" value="1"/>
</dbReference>
<dbReference type="Proteomes" id="UP000650833">
    <property type="component" value="Unassembled WGS sequence"/>
</dbReference>
<evidence type="ECO:0000256" key="2">
    <source>
        <dbReference type="ARBA" id="ARBA00008010"/>
    </source>
</evidence>
<dbReference type="SMART" id="SM00350">
    <property type="entry name" value="MCM"/>
    <property type="match status" value="1"/>
</dbReference>
<evidence type="ECO:0000256" key="12">
    <source>
        <dbReference type="SAM" id="MobiDB-lite"/>
    </source>
</evidence>
<dbReference type="PROSITE" id="PS50051">
    <property type="entry name" value="MCM_2"/>
    <property type="match status" value="1"/>
</dbReference>
<dbReference type="PANTHER" id="PTHR11630">
    <property type="entry name" value="DNA REPLICATION LICENSING FACTOR MCM FAMILY MEMBER"/>
    <property type="match status" value="1"/>
</dbReference>
<dbReference type="Gene3D" id="2.20.28.10">
    <property type="match status" value="1"/>
</dbReference>
<dbReference type="InterPro" id="IPR027417">
    <property type="entry name" value="P-loop_NTPase"/>
</dbReference>
<evidence type="ECO:0000256" key="8">
    <source>
        <dbReference type="ARBA" id="ARBA00023125"/>
    </source>
</evidence>
<feature type="domain" description="MCM C-terminal AAA(+) ATPase" evidence="13">
    <location>
        <begin position="454"/>
        <end position="662"/>
    </location>
</feature>
<dbReference type="FunFam" id="3.40.50.300:FF:000217">
    <property type="entry name" value="DNA helicase"/>
    <property type="match status" value="1"/>
</dbReference>
<dbReference type="GO" id="GO:1902975">
    <property type="term" value="P:mitotic DNA replication initiation"/>
    <property type="evidence" value="ECO:0007669"/>
    <property type="project" value="TreeGrafter"/>
</dbReference>
<keyword evidence="8 10" id="KW-0238">DNA-binding</keyword>
<dbReference type="EMBL" id="JAEPRC010000377">
    <property type="protein sequence ID" value="KAG2198851.1"/>
    <property type="molecule type" value="Genomic_DNA"/>
</dbReference>
<dbReference type="PRINTS" id="PR01657">
    <property type="entry name" value="MCMFAMILY"/>
</dbReference>
<dbReference type="Pfam" id="PF21128">
    <property type="entry name" value="WHD_MCM4"/>
    <property type="match status" value="1"/>
</dbReference>
<dbReference type="GO" id="GO:0017116">
    <property type="term" value="F:single-stranded DNA helicase activity"/>
    <property type="evidence" value="ECO:0007669"/>
    <property type="project" value="TreeGrafter"/>
</dbReference>
<dbReference type="Gene3D" id="3.40.50.300">
    <property type="entry name" value="P-loop containing nucleotide triphosphate hydrolases"/>
    <property type="match status" value="1"/>
</dbReference>
<dbReference type="Pfam" id="PF17855">
    <property type="entry name" value="MCM_lid"/>
    <property type="match status" value="1"/>
</dbReference>
<dbReference type="GO" id="GO:0031261">
    <property type="term" value="C:DNA replication preinitiation complex"/>
    <property type="evidence" value="ECO:0007669"/>
    <property type="project" value="UniProtKB-ARBA"/>
</dbReference>
<dbReference type="GO" id="GO:0097373">
    <property type="term" value="C:MCM core complex"/>
    <property type="evidence" value="ECO:0007669"/>
    <property type="project" value="UniProtKB-ARBA"/>
</dbReference>